<dbReference type="PRINTS" id="PR00081">
    <property type="entry name" value="GDHRDH"/>
</dbReference>
<dbReference type="InterPro" id="IPR036291">
    <property type="entry name" value="NAD(P)-bd_dom_sf"/>
</dbReference>
<sequence length="281" mass="29815">MSEIKSFDRLFRLDGKVALVTGGSRGLGLHTATAFLLAGAKKVIITARKAEGPQGIDQAVKKLNSFSGIKGQAVGIPANVSNETEIMRLAKRIEQEEEKLDILVANAGATWGSTFEDAPDQASEKILNLNVRGVFLLAQKFTPLLEKSASQNDPSRIIIVSSVAGKTVPHTGENGTIMYAVSKAAATHLGKNLAIELGPRNITTNVVSPGFFPSKLASGLIDILGGMQEFEEANPRKRLGEPDDIAGVMIYLCSPAGSYINGVDIAVDGGMMYKAGRFAKM</sequence>
<accession>A0A8H8BWA7</accession>
<evidence type="ECO:0000256" key="2">
    <source>
        <dbReference type="ARBA" id="ARBA00022857"/>
    </source>
</evidence>
<dbReference type="GO" id="GO:0009688">
    <property type="term" value="P:abscisic acid biosynthetic process"/>
    <property type="evidence" value="ECO:0007669"/>
    <property type="project" value="UniProtKB-ARBA"/>
</dbReference>
<name>A0A8H8BWA7_9HELO</name>
<keyword evidence="3" id="KW-0560">Oxidoreductase</keyword>
<dbReference type="OrthoDB" id="294295at2759"/>
<gene>
    <name evidence="5" type="ORF">IFR04_000745</name>
</gene>
<proteinExistence type="inferred from homology"/>
<dbReference type="InterPro" id="IPR020904">
    <property type="entry name" value="Sc_DH/Rdtase_CS"/>
</dbReference>
<keyword evidence="6" id="KW-1185">Reference proteome</keyword>
<dbReference type="PROSITE" id="PS00061">
    <property type="entry name" value="ADH_SHORT"/>
    <property type="match status" value="1"/>
</dbReference>
<feature type="coiled-coil region" evidence="4">
    <location>
        <begin position="79"/>
        <end position="106"/>
    </location>
</feature>
<comment type="similarity">
    <text evidence="1">Belongs to the short-chain dehydrogenases/reductases (SDR) family.</text>
</comment>
<dbReference type="GO" id="GO:0016491">
    <property type="term" value="F:oxidoreductase activity"/>
    <property type="evidence" value="ECO:0007669"/>
    <property type="project" value="UniProtKB-KW"/>
</dbReference>
<evidence type="ECO:0000256" key="4">
    <source>
        <dbReference type="SAM" id="Coils"/>
    </source>
</evidence>
<dbReference type="Pfam" id="PF13561">
    <property type="entry name" value="adh_short_C2"/>
    <property type="match status" value="1"/>
</dbReference>
<keyword evidence="2" id="KW-0521">NADP</keyword>
<dbReference type="EMBL" id="JAFJYH010000005">
    <property type="protein sequence ID" value="KAG4426038.1"/>
    <property type="molecule type" value="Genomic_DNA"/>
</dbReference>
<evidence type="ECO:0000256" key="3">
    <source>
        <dbReference type="ARBA" id="ARBA00023002"/>
    </source>
</evidence>
<dbReference type="Proteomes" id="UP000664132">
    <property type="component" value="Unassembled WGS sequence"/>
</dbReference>
<reference evidence="5" key="1">
    <citation type="submission" date="2021-02" db="EMBL/GenBank/DDBJ databases">
        <title>Genome sequence Cadophora malorum strain M34.</title>
        <authorList>
            <person name="Stefanovic E."/>
            <person name="Vu D."/>
            <person name="Scully C."/>
            <person name="Dijksterhuis J."/>
            <person name="Roader J."/>
            <person name="Houbraken J."/>
        </authorList>
    </citation>
    <scope>NUCLEOTIDE SEQUENCE</scope>
    <source>
        <strain evidence="5">M34</strain>
    </source>
</reference>
<dbReference type="PANTHER" id="PTHR43618">
    <property type="entry name" value="7-ALPHA-HYDROXYSTEROID DEHYDROGENASE"/>
    <property type="match status" value="1"/>
</dbReference>
<dbReference type="FunFam" id="3.40.50.720:FF:000084">
    <property type="entry name" value="Short-chain dehydrogenase reductase"/>
    <property type="match status" value="1"/>
</dbReference>
<evidence type="ECO:0000256" key="1">
    <source>
        <dbReference type="ARBA" id="ARBA00006484"/>
    </source>
</evidence>
<protein>
    <submittedName>
        <fullName evidence="5">Uncharacterized protein</fullName>
    </submittedName>
</protein>
<dbReference type="AlphaFoldDB" id="A0A8H8BWA7"/>
<keyword evidence="4" id="KW-0175">Coiled coil</keyword>
<dbReference type="InterPro" id="IPR002347">
    <property type="entry name" value="SDR_fam"/>
</dbReference>
<dbReference type="Gene3D" id="3.40.50.720">
    <property type="entry name" value="NAD(P)-binding Rossmann-like Domain"/>
    <property type="match status" value="1"/>
</dbReference>
<dbReference type="InterPro" id="IPR052178">
    <property type="entry name" value="Sec_Metab_Biosynth_SDR"/>
</dbReference>
<comment type="caution">
    <text evidence="5">The sequence shown here is derived from an EMBL/GenBank/DDBJ whole genome shotgun (WGS) entry which is preliminary data.</text>
</comment>
<organism evidence="5 6">
    <name type="scientific">Cadophora malorum</name>
    <dbReference type="NCBI Taxonomy" id="108018"/>
    <lineage>
        <taxon>Eukaryota</taxon>
        <taxon>Fungi</taxon>
        <taxon>Dikarya</taxon>
        <taxon>Ascomycota</taxon>
        <taxon>Pezizomycotina</taxon>
        <taxon>Leotiomycetes</taxon>
        <taxon>Helotiales</taxon>
        <taxon>Ploettnerulaceae</taxon>
        <taxon>Cadophora</taxon>
    </lineage>
</organism>
<dbReference type="PANTHER" id="PTHR43618:SF3">
    <property type="entry name" value="NAD(P)-BINDING PROTEIN"/>
    <property type="match status" value="1"/>
</dbReference>
<evidence type="ECO:0000313" key="5">
    <source>
        <dbReference type="EMBL" id="KAG4426038.1"/>
    </source>
</evidence>
<evidence type="ECO:0000313" key="6">
    <source>
        <dbReference type="Proteomes" id="UP000664132"/>
    </source>
</evidence>
<dbReference type="SUPFAM" id="SSF51735">
    <property type="entry name" value="NAD(P)-binding Rossmann-fold domains"/>
    <property type="match status" value="1"/>
</dbReference>
<dbReference type="PRINTS" id="PR00080">
    <property type="entry name" value="SDRFAMILY"/>
</dbReference>